<dbReference type="GO" id="GO:0006281">
    <property type="term" value="P:DNA repair"/>
    <property type="evidence" value="ECO:0007669"/>
    <property type="project" value="TreeGrafter"/>
</dbReference>
<reference evidence="1 2" key="1">
    <citation type="submission" date="2019-07" db="EMBL/GenBank/DDBJ databases">
        <title>Complete Genome Sequence of Leptotrichia hofstadii Strain JCM16775.</title>
        <authorList>
            <person name="Watanabe S."/>
            <person name="Cui L."/>
        </authorList>
    </citation>
    <scope>NUCLEOTIDE SEQUENCE [LARGE SCALE GENOMIC DNA]</scope>
    <source>
        <strain evidence="1 2">JCM16775</strain>
    </source>
</reference>
<dbReference type="Gene3D" id="1.10.150.240">
    <property type="entry name" value="Putative phosphatase, domain 2"/>
    <property type="match status" value="1"/>
</dbReference>
<dbReference type="SFLD" id="SFLDS00003">
    <property type="entry name" value="Haloacid_Dehalogenase"/>
    <property type="match status" value="1"/>
</dbReference>
<evidence type="ECO:0000313" key="1">
    <source>
        <dbReference type="EMBL" id="BBM38371.1"/>
    </source>
</evidence>
<dbReference type="InterPro" id="IPR023214">
    <property type="entry name" value="HAD_sf"/>
</dbReference>
<dbReference type="PANTHER" id="PTHR43434:SF1">
    <property type="entry name" value="PHOSPHOGLYCOLATE PHOSPHATASE"/>
    <property type="match status" value="1"/>
</dbReference>
<dbReference type="Pfam" id="PF13419">
    <property type="entry name" value="HAD_2"/>
    <property type="match status" value="1"/>
</dbReference>
<keyword evidence="1" id="KW-0378">Hydrolase</keyword>
<dbReference type="Gene3D" id="3.40.50.1000">
    <property type="entry name" value="HAD superfamily/HAD-like"/>
    <property type="match status" value="1"/>
</dbReference>
<dbReference type="RefSeq" id="WP_026746491.1">
    <property type="nucleotide sequence ID" value="NZ_AP019823.1"/>
</dbReference>
<keyword evidence="2" id="KW-1185">Reference proteome</keyword>
<protein>
    <submittedName>
        <fullName evidence="1">HAD-superfamily hydrolase</fullName>
    </submittedName>
</protein>
<dbReference type="AlphaFoldDB" id="A0A510JJ32"/>
<dbReference type="InterPro" id="IPR023198">
    <property type="entry name" value="PGP-like_dom2"/>
</dbReference>
<dbReference type="InterPro" id="IPR036412">
    <property type="entry name" value="HAD-like_sf"/>
</dbReference>
<dbReference type="InterPro" id="IPR006439">
    <property type="entry name" value="HAD-SF_hydro_IA"/>
</dbReference>
<accession>A0A510JJ32</accession>
<dbReference type="KEGG" id="lhf:JCM16775_1080"/>
<dbReference type="SFLD" id="SFLDG01129">
    <property type="entry name" value="C1.5:_HAD__Beta-PGM__Phosphata"/>
    <property type="match status" value="1"/>
</dbReference>
<dbReference type="SUPFAM" id="SSF56784">
    <property type="entry name" value="HAD-like"/>
    <property type="match status" value="1"/>
</dbReference>
<dbReference type="OrthoDB" id="9807630at2"/>
<name>A0A510JJ32_9FUSO</name>
<evidence type="ECO:0000313" key="2">
    <source>
        <dbReference type="Proteomes" id="UP000321892"/>
    </source>
</evidence>
<gene>
    <name evidence="1" type="ORF">JCM16775_1080</name>
</gene>
<dbReference type="Proteomes" id="UP000321892">
    <property type="component" value="Chromosome"/>
</dbReference>
<dbReference type="InterPro" id="IPR050155">
    <property type="entry name" value="HAD-like_hydrolase_sf"/>
</dbReference>
<dbReference type="GO" id="GO:0008967">
    <property type="term" value="F:phosphoglycolate phosphatase activity"/>
    <property type="evidence" value="ECO:0007669"/>
    <property type="project" value="TreeGrafter"/>
</dbReference>
<dbReference type="NCBIfam" id="TIGR01549">
    <property type="entry name" value="HAD-SF-IA-v1"/>
    <property type="match status" value="1"/>
</dbReference>
<dbReference type="EMBL" id="AP019823">
    <property type="protein sequence ID" value="BBM38371.1"/>
    <property type="molecule type" value="Genomic_DNA"/>
</dbReference>
<dbReference type="InterPro" id="IPR041492">
    <property type="entry name" value="HAD_2"/>
</dbReference>
<sequence>MKYDLVIFDLDGTLMDTSKSITKTVNSAMEELGKKQYSANECVKFVGGGVSGLARNILGKEKYEDVTNEEMEKVIRKYYDIYFDYGVEPYEGIPELLDFLEQNGVKKGIVTNKDHETALSAVDKKLSKWKFDGIFGSNEKEYPNKPNPYNVYKMAQNLNISKEKILFVGDMLVDVNTAKNAGIDIVYCKWGFGEVKGEDGIDEDVKVSDVQEIIERIKGE</sequence>
<dbReference type="PANTHER" id="PTHR43434">
    <property type="entry name" value="PHOSPHOGLYCOLATE PHOSPHATASE"/>
    <property type="match status" value="1"/>
</dbReference>
<dbReference type="SFLD" id="SFLDG01135">
    <property type="entry name" value="C1.5.6:_HAD__Beta-PGM__Phospha"/>
    <property type="match status" value="1"/>
</dbReference>
<organism evidence="1 2">
    <name type="scientific">Leptotrichia hofstadii</name>
    <dbReference type="NCBI Taxonomy" id="157688"/>
    <lineage>
        <taxon>Bacteria</taxon>
        <taxon>Fusobacteriati</taxon>
        <taxon>Fusobacteriota</taxon>
        <taxon>Fusobacteriia</taxon>
        <taxon>Fusobacteriales</taxon>
        <taxon>Leptotrichiaceae</taxon>
        <taxon>Leptotrichia</taxon>
    </lineage>
</organism>
<proteinExistence type="predicted"/>